<dbReference type="RefSeq" id="WP_380098088.1">
    <property type="nucleotide sequence ID" value="NZ_JBHRYD010000014.1"/>
</dbReference>
<comment type="caution">
    <text evidence="1">The sequence shown here is derived from an EMBL/GenBank/DDBJ whole genome shotgun (WGS) entry which is preliminary data.</text>
</comment>
<reference evidence="2" key="1">
    <citation type="journal article" date="2019" name="Int. J. Syst. Evol. Microbiol.">
        <title>The Global Catalogue of Microorganisms (GCM) 10K type strain sequencing project: providing services to taxonomists for standard genome sequencing and annotation.</title>
        <authorList>
            <consortium name="The Broad Institute Genomics Platform"/>
            <consortium name="The Broad Institute Genome Sequencing Center for Infectious Disease"/>
            <person name="Wu L."/>
            <person name="Ma J."/>
        </authorList>
    </citation>
    <scope>NUCLEOTIDE SEQUENCE [LARGE SCALE GENOMIC DNA]</scope>
    <source>
        <strain evidence="2">KCTC 42281</strain>
    </source>
</reference>
<gene>
    <name evidence="1" type="ORF">ACFOOL_14950</name>
</gene>
<proteinExistence type="predicted"/>
<evidence type="ECO:0008006" key="3">
    <source>
        <dbReference type="Google" id="ProtNLM"/>
    </source>
</evidence>
<accession>A0ABV7X4I1</accession>
<protein>
    <recommendedName>
        <fullName evidence="3">Cytochrome c domain-containing protein</fullName>
    </recommendedName>
</protein>
<organism evidence="1 2">
    <name type="scientific">Devosia honganensis</name>
    <dbReference type="NCBI Taxonomy" id="1610527"/>
    <lineage>
        <taxon>Bacteria</taxon>
        <taxon>Pseudomonadati</taxon>
        <taxon>Pseudomonadota</taxon>
        <taxon>Alphaproteobacteria</taxon>
        <taxon>Hyphomicrobiales</taxon>
        <taxon>Devosiaceae</taxon>
        <taxon>Devosia</taxon>
    </lineage>
</organism>
<evidence type="ECO:0000313" key="1">
    <source>
        <dbReference type="EMBL" id="MFC3706049.1"/>
    </source>
</evidence>
<dbReference type="Proteomes" id="UP001595613">
    <property type="component" value="Unassembled WGS sequence"/>
</dbReference>
<name>A0ABV7X4I1_9HYPH</name>
<evidence type="ECO:0000313" key="2">
    <source>
        <dbReference type="Proteomes" id="UP001595613"/>
    </source>
</evidence>
<dbReference type="EMBL" id="JBHRYD010000014">
    <property type="protein sequence ID" value="MFC3706049.1"/>
    <property type="molecule type" value="Genomic_DNA"/>
</dbReference>
<sequence length="80" mass="7924">MAIKQLSDGGPDGVALGQEDDKIGFLGATPSAKATGFTAPAATAATSTTPFGFSETQANAIVAWIRAADAELKAKGLIGS</sequence>
<keyword evidence="2" id="KW-1185">Reference proteome</keyword>